<sequence length="384" mass="42516">MHKLILPLFLTSFLLSGCGNSRELNQLAIILAAAIDLTENGEIELSAQVLNPHSTSNSGGGGAGGGGGKFTIVRTAKGLTVADAASKLQEKIPRKIFWGHCNVFVFGKKLAKKGIYDAADYIVRAPQTREQALLFVSDGDAKEALNVEPPMEKQSGRVLSLLSKQHVLMSITVKDFMEMKLGPSNAIFLPYVSILPPNPTDSPKETIPYINGTAILKKGKMIGILNDSLTRGVMWLRNEVKESQVVVRDPLGEKGTITLSPFQATIRLIPVIKNGQWKMIAKASAKGEIVENVTNLDIMNLTTVRKIEKEMNIDISKRIKQSFTKLQKDMDSDVVGFAEEFHRKYPNEWKRERNHWDDIFRNMKLDVEIDSHIIGPGLLTIPTD</sequence>
<dbReference type="Proteomes" id="UP000051888">
    <property type="component" value="Unassembled WGS sequence"/>
</dbReference>
<dbReference type="STRING" id="157838.AN964_02660"/>
<keyword evidence="3" id="KW-0309">Germination</keyword>
<dbReference type="Gene3D" id="3.30.300.210">
    <property type="entry name" value="Nutrient germinant receptor protein C, domain 3"/>
    <property type="match status" value="1"/>
</dbReference>
<dbReference type="EMBL" id="LJJC01000004">
    <property type="protein sequence ID" value="KQL52544.1"/>
    <property type="molecule type" value="Genomic_DNA"/>
</dbReference>
<gene>
    <name evidence="10" type="ORF">AN964_02660</name>
</gene>
<evidence type="ECO:0000313" key="10">
    <source>
        <dbReference type="EMBL" id="KQL52544.1"/>
    </source>
</evidence>
<evidence type="ECO:0000256" key="7">
    <source>
        <dbReference type="ARBA" id="ARBA00023288"/>
    </source>
</evidence>
<dbReference type="InterPro" id="IPR038501">
    <property type="entry name" value="Spore_GerAC_C_sf"/>
</dbReference>
<evidence type="ECO:0000256" key="3">
    <source>
        <dbReference type="ARBA" id="ARBA00022544"/>
    </source>
</evidence>
<keyword evidence="4" id="KW-0732">Signal</keyword>
<proteinExistence type="inferred from homology"/>
<dbReference type="PROSITE" id="PS51257">
    <property type="entry name" value="PROKAR_LIPOPROTEIN"/>
    <property type="match status" value="1"/>
</dbReference>
<dbReference type="PANTHER" id="PTHR35789">
    <property type="entry name" value="SPORE GERMINATION PROTEIN B3"/>
    <property type="match status" value="1"/>
</dbReference>
<dbReference type="GO" id="GO:0016020">
    <property type="term" value="C:membrane"/>
    <property type="evidence" value="ECO:0007669"/>
    <property type="project" value="UniProtKB-SubCell"/>
</dbReference>
<dbReference type="InterPro" id="IPR057336">
    <property type="entry name" value="GerAC_N"/>
</dbReference>
<dbReference type="OrthoDB" id="9816067at2"/>
<evidence type="ECO:0000259" key="9">
    <source>
        <dbReference type="Pfam" id="PF25198"/>
    </source>
</evidence>
<dbReference type="AlphaFoldDB" id="A0A0Q3TEM6"/>
<comment type="caution">
    <text evidence="10">The sequence shown here is derived from an EMBL/GenBank/DDBJ whole genome shotgun (WGS) entry which is preliminary data.</text>
</comment>
<dbReference type="GO" id="GO:0009847">
    <property type="term" value="P:spore germination"/>
    <property type="evidence" value="ECO:0007669"/>
    <property type="project" value="InterPro"/>
</dbReference>
<dbReference type="Pfam" id="PF25198">
    <property type="entry name" value="Spore_GerAC_N"/>
    <property type="match status" value="1"/>
</dbReference>
<comment type="subcellular location">
    <subcellularLocation>
        <location evidence="1">Membrane</location>
        <topology evidence="1">Lipid-anchor</topology>
    </subcellularLocation>
</comment>
<dbReference type="PATRIC" id="fig|157838.3.peg.586"/>
<evidence type="ECO:0000256" key="2">
    <source>
        <dbReference type="ARBA" id="ARBA00007886"/>
    </source>
</evidence>
<evidence type="ECO:0000256" key="5">
    <source>
        <dbReference type="ARBA" id="ARBA00023136"/>
    </source>
</evidence>
<dbReference type="NCBIfam" id="TIGR02887">
    <property type="entry name" value="spore_ger_x_C"/>
    <property type="match status" value="1"/>
</dbReference>
<feature type="domain" description="Spore germination protein N-terminal" evidence="9">
    <location>
        <begin position="20"/>
        <end position="194"/>
    </location>
</feature>
<keyword evidence="11" id="KW-1185">Reference proteome</keyword>
<dbReference type="RefSeq" id="WP_055738235.1">
    <property type="nucleotide sequence ID" value="NZ_JAAIWL010000029.1"/>
</dbReference>
<dbReference type="InterPro" id="IPR008844">
    <property type="entry name" value="Spore_GerAC-like"/>
</dbReference>
<evidence type="ECO:0000256" key="1">
    <source>
        <dbReference type="ARBA" id="ARBA00004635"/>
    </source>
</evidence>
<dbReference type="PANTHER" id="PTHR35789:SF1">
    <property type="entry name" value="SPORE GERMINATION PROTEIN B3"/>
    <property type="match status" value="1"/>
</dbReference>
<dbReference type="Gene3D" id="6.20.190.10">
    <property type="entry name" value="Nutrient germinant receptor protein C, domain 1"/>
    <property type="match status" value="1"/>
</dbReference>
<accession>A0A0Q3TEM6</accession>
<evidence type="ECO:0000256" key="6">
    <source>
        <dbReference type="ARBA" id="ARBA00023139"/>
    </source>
</evidence>
<dbReference type="Pfam" id="PF05504">
    <property type="entry name" value="Spore_GerAC"/>
    <property type="match status" value="1"/>
</dbReference>
<dbReference type="InterPro" id="IPR046953">
    <property type="entry name" value="Spore_GerAC-like_C"/>
</dbReference>
<evidence type="ECO:0000256" key="4">
    <source>
        <dbReference type="ARBA" id="ARBA00022729"/>
    </source>
</evidence>
<keyword evidence="7" id="KW-0449">Lipoprotein</keyword>
<evidence type="ECO:0008006" key="12">
    <source>
        <dbReference type="Google" id="ProtNLM"/>
    </source>
</evidence>
<reference evidence="10 11" key="1">
    <citation type="submission" date="2015-09" db="EMBL/GenBank/DDBJ databases">
        <title>Genome sequencing project for genomic taxonomy and phylogenomics of Bacillus-like bacteria.</title>
        <authorList>
            <person name="Liu B."/>
            <person name="Wang J."/>
            <person name="Zhu Y."/>
            <person name="Liu G."/>
            <person name="Chen Q."/>
            <person name="Chen Z."/>
            <person name="Lan J."/>
            <person name="Che J."/>
            <person name="Ge C."/>
            <person name="Shi H."/>
            <person name="Pan Z."/>
            <person name="Liu X."/>
        </authorList>
    </citation>
    <scope>NUCLEOTIDE SEQUENCE [LARGE SCALE GENOMIC DNA]</scope>
    <source>
        <strain evidence="10 11">LMG 18435</strain>
    </source>
</reference>
<name>A0A0Q3TEM6_9BACI</name>
<feature type="domain" description="Spore germination GerAC-like C-terminal" evidence="8">
    <location>
        <begin position="211"/>
        <end position="377"/>
    </location>
</feature>
<comment type="similarity">
    <text evidence="2">Belongs to the GerABKC lipoprotein family.</text>
</comment>
<evidence type="ECO:0000259" key="8">
    <source>
        <dbReference type="Pfam" id="PF05504"/>
    </source>
</evidence>
<protein>
    <recommendedName>
        <fullName evidence="12">Spore germination protein KC</fullName>
    </recommendedName>
</protein>
<keyword evidence="5" id="KW-0472">Membrane</keyword>
<evidence type="ECO:0000313" key="11">
    <source>
        <dbReference type="Proteomes" id="UP000051888"/>
    </source>
</evidence>
<organism evidence="10 11">
    <name type="scientific">Heyndrickxia shackletonii</name>
    <dbReference type="NCBI Taxonomy" id="157838"/>
    <lineage>
        <taxon>Bacteria</taxon>
        <taxon>Bacillati</taxon>
        <taxon>Bacillota</taxon>
        <taxon>Bacilli</taxon>
        <taxon>Bacillales</taxon>
        <taxon>Bacillaceae</taxon>
        <taxon>Heyndrickxia</taxon>
    </lineage>
</organism>
<keyword evidence="6" id="KW-0564">Palmitate</keyword>